<comment type="caution">
    <text evidence="8">The sequence shown here is derived from an EMBL/GenBank/DDBJ whole genome shotgun (WGS) entry which is preliminary data.</text>
</comment>
<dbReference type="Gene3D" id="2.60.40.3440">
    <property type="match status" value="1"/>
</dbReference>
<keyword evidence="9" id="KW-1185">Reference proteome</keyword>
<dbReference type="InterPro" id="IPR000209">
    <property type="entry name" value="Peptidase_S8/S53_dom"/>
</dbReference>
<dbReference type="PRINTS" id="PR00723">
    <property type="entry name" value="SUBTILISIN"/>
</dbReference>
<accession>A0ABU7LTY8</accession>
<keyword evidence="2 5" id="KW-0645">Protease</keyword>
<dbReference type="InterPro" id="IPR023828">
    <property type="entry name" value="Peptidase_S8_Ser-AS"/>
</dbReference>
<dbReference type="PROSITE" id="PS51892">
    <property type="entry name" value="SUBTILASE"/>
    <property type="match status" value="1"/>
</dbReference>
<keyword evidence="3 5" id="KW-0378">Hydrolase</keyword>
<dbReference type="PROSITE" id="PS00138">
    <property type="entry name" value="SUBTILASE_SER"/>
    <property type="match status" value="1"/>
</dbReference>
<evidence type="ECO:0000256" key="6">
    <source>
        <dbReference type="RuleBase" id="RU003355"/>
    </source>
</evidence>
<dbReference type="InterPro" id="IPR010221">
    <property type="entry name" value="VCBS_dom"/>
</dbReference>
<evidence type="ECO:0000256" key="3">
    <source>
        <dbReference type="ARBA" id="ARBA00022801"/>
    </source>
</evidence>
<dbReference type="SUPFAM" id="SSF52743">
    <property type="entry name" value="Subtilisin-like"/>
    <property type="match status" value="1"/>
</dbReference>
<dbReference type="Gene3D" id="3.40.50.200">
    <property type="entry name" value="Peptidase S8/S53 domain"/>
    <property type="match status" value="1"/>
</dbReference>
<dbReference type="InterPro" id="IPR023827">
    <property type="entry name" value="Peptidase_S8_Asp-AS"/>
</dbReference>
<dbReference type="Pfam" id="PF00082">
    <property type="entry name" value="Peptidase_S8"/>
    <property type="match status" value="1"/>
</dbReference>
<name>A0ABU7LTY8_9PROT</name>
<feature type="active site" description="Charge relay system" evidence="5">
    <location>
        <position position="452"/>
    </location>
</feature>
<proteinExistence type="inferred from homology"/>
<dbReference type="InterPro" id="IPR002126">
    <property type="entry name" value="Cadherin-like_dom"/>
</dbReference>
<organism evidence="8 9">
    <name type="scientific">Hyphobacterium lacteum</name>
    <dbReference type="NCBI Taxonomy" id="3116575"/>
    <lineage>
        <taxon>Bacteria</taxon>
        <taxon>Pseudomonadati</taxon>
        <taxon>Pseudomonadota</taxon>
        <taxon>Alphaproteobacteria</taxon>
        <taxon>Maricaulales</taxon>
        <taxon>Maricaulaceae</taxon>
        <taxon>Hyphobacterium</taxon>
    </lineage>
</organism>
<evidence type="ECO:0000256" key="1">
    <source>
        <dbReference type="ARBA" id="ARBA00011073"/>
    </source>
</evidence>
<dbReference type="PANTHER" id="PTHR43806:SF11">
    <property type="entry name" value="CEREVISIN-RELATED"/>
    <property type="match status" value="1"/>
</dbReference>
<feature type="domain" description="Cadherin" evidence="7">
    <location>
        <begin position="523"/>
        <end position="627"/>
    </location>
</feature>
<evidence type="ECO:0000313" key="8">
    <source>
        <dbReference type="EMBL" id="MEE2527388.1"/>
    </source>
</evidence>
<feature type="active site" description="Charge relay system" evidence="5">
    <location>
        <position position="210"/>
    </location>
</feature>
<gene>
    <name evidence="8" type="ORF">V0U79_13560</name>
</gene>
<evidence type="ECO:0000259" key="7">
    <source>
        <dbReference type="PROSITE" id="PS50268"/>
    </source>
</evidence>
<dbReference type="PANTHER" id="PTHR43806">
    <property type="entry name" value="PEPTIDASE S8"/>
    <property type="match status" value="1"/>
</dbReference>
<dbReference type="InterPro" id="IPR022398">
    <property type="entry name" value="Peptidase_S8_His-AS"/>
</dbReference>
<feature type="non-terminal residue" evidence="8">
    <location>
        <position position="656"/>
    </location>
</feature>
<dbReference type="Proteomes" id="UP001354971">
    <property type="component" value="Unassembled WGS sequence"/>
</dbReference>
<feature type="active site" description="Charge relay system" evidence="5">
    <location>
        <position position="257"/>
    </location>
</feature>
<dbReference type="InterPro" id="IPR015500">
    <property type="entry name" value="Peptidase_S8_subtilisin-rel"/>
</dbReference>
<dbReference type="PROSITE" id="PS50268">
    <property type="entry name" value="CADHERIN_2"/>
    <property type="match status" value="1"/>
</dbReference>
<evidence type="ECO:0000256" key="5">
    <source>
        <dbReference type="PROSITE-ProRule" id="PRU01240"/>
    </source>
</evidence>
<dbReference type="InterPro" id="IPR050131">
    <property type="entry name" value="Peptidase_S8_subtilisin-like"/>
</dbReference>
<sequence>MPPGEVDRELSIDEISALAPPFTALSNEDRDRIRLTTRSAQSLRDFGTAIVFVELSEPAISAARAAASPDGLDSPNIGGSPSLGTNFLASDLISQHAPELVSDLQILDAVEASTSRLQPLQADPVAQNNAIDTPQPSTPRLRYVFEYSPYFSAALTPDEIVALIEDPRVVSIAEVPVLEAQLPRSTTAINVAGEWSDGFEGSGMAVAVLDTGFDMDHPFIRDRITVSGCFSNPPIGLGNSRCALSGPNAGYYGDSGHGTHVASTAAGGQNFAALGTTFDSVAPLANIWAIQVFSDLYGYNGPRALLDDQKAALQAILDNLDLDPTAELAAVNMSLGGGRYFGFCPGDHIEDEIQLLRNVGVAVVIASGNEEYRDSVASPACIDAAITVGATGFDSQVASYSNIGPQVDLLAPGGDFSDNTSCNDLITAAWPPDVSNPYYCYADGFGTLQGTSMAAPHVAGAIAVLRSRFPAASVDNLEAALETTGTAITDTRIGGLPGTYPLIDVGAASDWLSANIPFSPIADTDTAIVHANADPLDITVIALSGDRDPNAGDVLSISAINTNGTTGSVTLAGGVLTYDPNDQFENLAHGASTTDTFTYTVRDPGGLTDTAEFTVNVQGVDDDPPTLSISGPSGPVSGAFTASFTFSEDVTGFTLG</sequence>
<comment type="similarity">
    <text evidence="1 5 6">Belongs to the peptidase S8 family.</text>
</comment>
<dbReference type="NCBIfam" id="TIGR01965">
    <property type="entry name" value="VCBS_repeat"/>
    <property type="match status" value="1"/>
</dbReference>
<dbReference type="PROSITE" id="PS00137">
    <property type="entry name" value="SUBTILASE_HIS"/>
    <property type="match status" value="1"/>
</dbReference>
<evidence type="ECO:0000256" key="2">
    <source>
        <dbReference type="ARBA" id="ARBA00022670"/>
    </source>
</evidence>
<evidence type="ECO:0000313" key="9">
    <source>
        <dbReference type="Proteomes" id="UP001354971"/>
    </source>
</evidence>
<dbReference type="InterPro" id="IPR036852">
    <property type="entry name" value="Peptidase_S8/S53_dom_sf"/>
</dbReference>
<evidence type="ECO:0000256" key="4">
    <source>
        <dbReference type="ARBA" id="ARBA00022825"/>
    </source>
</evidence>
<dbReference type="RefSeq" id="WP_330200048.1">
    <property type="nucleotide sequence ID" value="NZ_JAZDRP010000015.1"/>
</dbReference>
<dbReference type="EMBL" id="JAZDRP010000015">
    <property type="protein sequence ID" value="MEE2527388.1"/>
    <property type="molecule type" value="Genomic_DNA"/>
</dbReference>
<protein>
    <submittedName>
        <fullName evidence="8">S8 family serine peptidase</fullName>
    </submittedName>
</protein>
<dbReference type="PROSITE" id="PS00136">
    <property type="entry name" value="SUBTILASE_ASP"/>
    <property type="match status" value="1"/>
</dbReference>
<dbReference type="Pfam" id="PF17963">
    <property type="entry name" value="Big_9"/>
    <property type="match status" value="1"/>
</dbReference>
<keyword evidence="4 5" id="KW-0720">Serine protease</keyword>
<reference evidence="8 9" key="1">
    <citation type="submission" date="2024-01" db="EMBL/GenBank/DDBJ databases">
        <title>Hyphobacterium bacterium isolated from marine sediment.</title>
        <authorList>
            <person name="Zhao S."/>
        </authorList>
    </citation>
    <scope>NUCLEOTIDE SEQUENCE [LARGE SCALE GENOMIC DNA]</scope>
    <source>
        <strain evidence="9">HN65</strain>
    </source>
</reference>